<dbReference type="VEuPathDB" id="FungiDB:P170DRAFT_475285"/>
<dbReference type="RefSeq" id="XP_024704253.1">
    <property type="nucleotide sequence ID" value="XM_024853244.1"/>
</dbReference>
<feature type="region of interest" description="Disordered" evidence="1">
    <location>
        <begin position="383"/>
        <end position="460"/>
    </location>
</feature>
<name>A0A2I2G7U9_9EURO</name>
<keyword evidence="3" id="KW-1185">Reference proteome</keyword>
<sequence length="611" mass="68176">MAFRLPPQAPRRQRSYSTSLPPPALDPPSTLSQLPESDSAEWVLFSPTQPSTTARTHTTSTDRTQRTVGASRLSDFGSFGTPTRSAWDQDNEEEEEDEALEEPLDEDGTELDSLDDGLHAFRAPSLNQDPSAGLDQGAPALLPTHDGLGSFQASSRPVQEQLWQHEHYNPNRRTDLSLRRRSSVQRHLDSFADEGPTDVERERWQRIEKWRMDQSRALLQEIEKETRRRRNSRVSNLSDQLVSPETADVLAGVSDVPRENVASTTEPEGSEDESLWRRITRKVIRDLIGIDDSLLSVIFGESLPSTDNEDKDSSASTVYDLNRDKALALELDSVPDDHSLWQTKLLQRIAHELGVLVHQLCEHPGAFTTYLNLSNDIPNQYAGMPLGRLPEEDTTQPQPGTAALPNSMMTTSDRDSAVSPQFSPTLRDPSSSREHAAQWGIEDDDTNRSAAEPLSESSRLHQEKEYWERELDVMMVFRYLRNRFSRRNSNPDNHHAASRRPQQDASRRAAIIRQHHPLVARAHSRSQAQIRRQSQYSASHSGPVGVSSPLLRQHFRRPSSSCASQSAKLSALSSRRTLTGSSRNYWDIGGSVDSGSAVAPVGAGLGAWGDV</sequence>
<evidence type="ECO:0000313" key="2">
    <source>
        <dbReference type="EMBL" id="PLB48951.1"/>
    </source>
</evidence>
<comment type="caution">
    <text evidence="2">The sequence shown here is derived from an EMBL/GenBank/DDBJ whole genome shotgun (WGS) entry which is preliminary data.</text>
</comment>
<protein>
    <submittedName>
        <fullName evidence="2">Uncharacterized protein</fullName>
    </submittedName>
</protein>
<feature type="compositionally biased region" description="Low complexity" evidence="1">
    <location>
        <begin position="47"/>
        <end position="62"/>
    </location>
</feature>
<evidence type="ECO:0000313" key="3">
    <source>
        <dbReference type="Proteomes" id="UP000234275"/>
    </source>
</evidence>
<organism evidence="2 3">
    <name type="scientific">Aspergillus steynii IBT 23096</name>
    <dbReference type="NCBI Taxonomy" id="1392250"/>
    <lineage>
        <taxon>Eukaryota</taxon>
        <taxon>Fungi</taxon>
        <taxon>Dikarya</taxon>
        <taxon>Ascomycota</taxon>
        <taxon>Pezizomycotina</taxon>
        <taxon>Eurotiomycetes</taxon>
        <taxon>Eurotiomycetidae</taxon>
        <taxon>Eurotiales</taxon>
        <taxon>Aspergillaceae</taxon>
        <taxon>Aspergillus</taxon>
        <taxon>Aspergillus subgen. Circumdati</taxon>
    </lineage>
</organism>
<feature type="compositionally biased region" description="Acidic residues" evidence="1">
    <location>
        <begin position="89"/>
        <end position="115"/>
    </location>
</feature>
<dbReference type="GeneID" id="36560942"/>
<feature type="region of interest" description="Disordered" evidence="1">
    <location>
        <begin position="1"/>
        <end position="158"/>
    </location>
</feature>
<proteinExistence type="predicted"/>
<evidence type="ECO:0000256" key="1">
    <source>
        <dbReference type="SAM" id="MobiDB-lite"/>
    </source>
</evidence>
<accession>A0A2I2G7U9</accession>
<dbReference type="Proteomes" id="UP000234275">
    <property type="component" value="Unassembled WGS sequence"/>
</dbReference>
<dbReference type="OrthoDB" id="5402147at2759"/>
<feature type="compositionally biased region" description="Basic residues" evidence="1">
    <location>
        <begin position="513"/>
        <end position="524"/>
    </location>
</feature>
<reference evidence="2 3" key="1">
    <citation type="submission" date="2016-12" db="EMBL/GenBank/DDBJ databases">
        <title>The genomes of Aspergillus section Nigri reveals drivers in fungal speciation.</title>
        <authorList>
            <consortium name="DOE Joint Genome Institute"/>
            <person name="Vesth T.C."/>
            <person name="Nybo J."/>
            <person name="Theobald S."/>
            <person name="Brandl J."/>
            <person name="Frisvad J.C."/>
            <person name="Nielsen K.F."/>
            <person name="Lyhne E.K."/>
            <person name="Kogle M.E."/>
            <person name="Kuo A."/>
            <person name="Riley R."/>
            <person name="Clum A."/>
            <person name="Nolan M."/>
            <person name="Lipzen A."/>
            <person name="Salamov A."/>
            <person name="Henrissat B."/>
            <person name="Wiebenga A."/>
            <person name="De Vries R.P."/>
            <person name="Grigoriev I.V."/>
            <person name="Mortensen U.H."/>
            <person name="Andersen M.R."/>
            <person name="Baker S.E."/>
        </authorList>
    </citation>
    <scope>NUCLEOTIDE SEQUENCE [LARGE SCALE GENOMIC DNA]</scope>
    <source>
        <strain evidence="2 3">IBT 23096</strain>
    </source>
</reference>
<gene>
    <name evidence="2" type="ORF">P170DRAFT_475285</name>
</gene>
<feature type="region of interest" description="Disordered" evidence="1">
    <location>
        <begin position="485"/>
        <end position="549"/>
    </location>
</feature>
<dbReference type="AlphaFoldDB" id="A0A2I2G7U9"/>
<feature type="compositionally biased region" description="Low complexity" evidence="1">
    <location>
        <begin position="525"/>
        <end position="539"/>
    </location>
</feature>
<dbReference type="EMBL" id="MSFO01000004">
    <property type="protein sequence ID" value="PLB48951.1"/>
    <property type="molecule type" value="Genomic_DNA"/>
</dbReference>